<keyword evidence="1" id="KW-0378">Hydrolase</keyword>
<accession>A0A412AXA0</accession>
<organism evidence="3 4">
    <name type="scientific">[Clostridium] leptum</name>
    <dbReference type="NCBI Taxonomy" id="1535"/>
    <lineage>
        <taxon>Bacteria</taxon>
        <taxon>Bacillati</taxon>
        <taxon>Bacillota</taxon>
        <taxon>Clostridia</taxon>
        <taxon>Eubacteriales</taxon>
        <taxon>Oscillospiraceae</taxon>
        <taxon>Oscillospiraceae incertae sedis</taxon>
    </lineage>
</organism>
<name>A0A412AXA0_9FIRM</name>
<dbReference type="InterPro" id="IPR011604">
    <property type="entry name" value="PDDEXK-like_dom_sf"/>
</dbReference>
<comment type="caution">
    <text evidence="3">The sequence shown here is derived from an EMBL/GenBank/DDBJ whole genome shotgun (WGS) entry which is preliminary data.</text>
</comment>
<evidence type="ECO:0000256" key="1">
    <source>
        <dbReference type="ARBA" id="ARBA00022801"/>
    </source>
</evidence>
<evidence type="ECO:0000256" key="2">
    <source>
        <dbReference type="SAM" id="MobiDB-lite"/>
    </source>
</evidence>
<dbReference type="EMBL" id="QRTC01000022">
    <property type="protein sequence ID" value="RGQ40912.1"/>
    <property type="molecule type" value="Genomic_DNA"/>
</dbReference>
<dbReference type="Gene3D" id="3.90.320.10">
    <property type="match status" value="1"/>
</dbReference>
<gene>
    <name evidence="3" type="ORF">DWY99_06830</name>
</gene>
<evidence type="ECO:0000313" key="4">
    <source>
        <dbReference type="Proteomes" id="UP000284751"/>
    </source>
</evidence>
<protein>
    <submittedName>
        <fullName evidence="3">DUF2800 domain-containing protein</fullName>
    </submittedName>
</protein>
<evidence type="ECO:0000313" key="3">
    <source>
        <dbReference type="EMBL" id="RGQ40912.1"/>
    </source>
</evidence>
<dbReference type="GO" id="GO:0016787">
    <property type="term" value="F:hydrolase activity"/>
    <property type="evidence" value="ECO:0007669"/>
    <property type="project" value="UniProtKB-KW"/>
</dbReference>
<dbReference type="Proteomes" id="UP000284751">
    <property type="component" value="Unassembled WGS sequence"/>
</dbReference>
<dbReference type="AlphaFoldDB" id="A0A412AXA0"/>
<proteinExistence type="predicted"/>
<feature type="region of interest" description="Disordered" evidence="2">
    <location>
        <begin position="351"/>
        <end position="372"/>
    </location>
</feature>
<dbReference type="InterPro" id="IPR021229">
    <property type="entry name" value="DUF2800"/>
</dbReference>
<sequence length="372" mass="40985">MGNHALLSASSSHRWLNCPPSARLGENYEDKGSDFAAEGTDAHSLCEHKLKTALGIPSEDPTENLTWYNEEMEECASGYAAYVLELLAEAKKVTTDPIVLIEQRLDYSKYVESGFGTGDCVLIADGTLNIVDYKHGKGVEVSADHNPQMMLYALGALEIFDALYDIDTVTMTIYQPRRSNVSTYTVSTAELLEWAETVLKPTAALAFSGEGEFHCGEWCQFCKAKADCRERAKANLALAAYDFAEPPLLTDEEVEEVLAKVDDLVSWANDIKEYALQAAISGKAWNGWKVVEGRSNRKYTDERLVAAAVIAAGHDPYEQKLLGITEMQKTLGKAKFDEILGRFITKPQGKPTLVPMSDKRPAMNTAASDFEN</sequence>
<reference evidence="3 4" key="1">
    <citation type="submission" date="2018-08" db="EMBL/GenBank/DDBJ databases">
        <title>A genome reference for cultivated species of the human gut microbiota.</title>
        <authorList>
            <person name="Zou Y."/>
            <person name="Xue W."/>
            <person name="Luo G."/>
        </authorList>
    </citation>
    <scope>NUCLEOTIDE SEQUENCE [LARGE SCALE GENOMIC DNA]</scope>
    <source>
        <strain evidence="3 4">AF28-26</strain>
    </source>
</reference>
<dbReference type="Pfam" id="PF10926">
    <property type="entry name" value="DUF2800"/>
    <property type="match status" value="1"/>
</dbReference>